<dbReference type="SUPFAM" id="SSF53098">
    <property type="entry name" value="Ribonuclease H-like"/>
    <property type="match status" value="1"/>
</dbReference>
<name>A0A8I7BA77_HORVV</name>
<reference evidence="3" key="1">
    <citation type="journal article" date="2012" name="Nature">
        <title>A physical, genetic and functional sequence assembly of the barley genome.</title>
        <authorList>
            <consortium name="The International Barley Genome Sequencing Consortium"/>
            <person name="Mayer K.F."/>
            <person name="Waugh R."/>
            <person name="Brown J.W."/>
            <person name="Schulman A."/>
            <person name="Langridge P."/>
            <person name="Platzer M."/>
            <person name="Fincher G.B."/>
            <person name="Muehlbauer G.J."/>
            <person name="Sato K."/>
            <person name="Close T.J."/>
            <person name="Wise R.P."/>
            <person name="Stein N."/>
        </authorList>
    </citation>
    <scope>NUCLEOTIDE SEQUENCE [LARGE SCALE GENOMIC DNA]</scope>
    <source>
        <strain evidence="3">cv. Morex</strain>
    </source>
</reference>
<evidence type="ECO:0000313" key="3">
    <source>
        <dbReference type="Proteomes" id="UP000011116"/>
    </source>
</evidence>
<dbReference type="Gramene" id="HORVU.MOREX.r3.3HG0283280.1">
    <property type="protein sequence ID" value="HORVU.MOREX.r3.3HG0283280.1.CDS1"/>
    <property type="gene ID" value="HORVU.MOREX.r3.3HG0283280"/>
</dbReference>
<dbReference type="InterPro" id="IPR008906">
    <property type="entry name" value="HATC_C_dom"/>
</dbReference>
<dbReference type="PANTHER" id="PTHR23272">
    <property type="entry name" value="BED FINGER-RELATED"/>
    <property type="match status" value="1"/>
</dbReference>
<organism evidence="2 3">
    <name type="scientific">Hordeum vulgare subsp. vulgare</name>
    <name type="common">Domesticated barley</name>
    <dbReference type="NCBI Taxonomy" id="112509"/>
    <lineage>
        <taxon>Eukaryota</taxon>
        <taxon>Viridiplantae</taxon>
        <taxon>Streptophyta</taxon>
        <taxon>Embryophyta</taxon>
        <taxon>Tracheophyta</taxon>
        <taxon>Spermatophyta</taxon>
        <taxon>Magnoliopsida</taxon>
        <taxon>Liliopsida</taxon>
        <taxon>Poales</taxon>
        <taxon>Poaceae</taxon>
        <taxon>BOP clade</taxon>
        <taxon>Pooideae</taxon>
        <taxon>Triticodae</taxon>
        <taxon>Triticeae</taxon>
        <taxon>Hordeinae</taxon>
        <taxon>Hordeum</taxon>
    </lineage>
</organism>
<sequence length="66" mass="7140">MARDFLAIALSTVASEVAFSCGKRILGNSRSSLTPHMLEALVCAKDWLFIPKEGELTALHFGSAIF</sequence>
<dbReference type="Pfam" id="PF05699">
    <property type="entry name" value="Dimer_Tnp_hAT"/>
    <property type="match status" value="1"/>
</dbReference>
<reference evidence="2" key="2">
    <citation type="submission" date="2020-10" db="EMBL/GenBank/DDBJ databases">
        <authorList>
            <person name="Scholz U."/>
            <person name="Mascher M."/>
            <person name="Fiebig A."/>
        </authorList>
    </citation>
    <scope>NUCLEOTIDE SEQUENCE [LARGE SCALE GENOMIC DNA]</scope>
    <source>
        <strain evidence="2">cv. Morex</strain>
    </source>
</reference>
<accession>A0A8I7BA77</accession>
<keyword evidence="3" id="KW-1185">Reference proteome</keyword>
<dbReference type="InterPro" id="IPR012337">
    <property type="entry name" value="RNaseH-like_sf"/>
</dbReference>
<dbReference type="PANTHER" id="PTHR23272:SF181">
    <property type="entry name" value="OS01G0802400 PROTEIN"/>
    <property type="match status" value="1"/>
</dbReference>
<evidence type="ECO:0000313" key="2">
    <source>
        <dbReference type="EnsemblPlants" id="HORVU.MOREX.r3.3HG0283280.1.CDS1"/>
    </source>
</evidence>
<proteinExistence type="predicted"/>
<dbReference type="GO" id="GO:0046983">
    <property type="term" value="F:protein dimerization activity"/>
    <property type="evidence" value="ECO:0007669"/>
    <property type="project" value="InterPro"/>
</dbReference>
<dbReference type="Gramene" id="HORVU.MOREX.r2.3HG0234860.1">
    <property type="protein sequence ID" value="HORVU.MOREX.r2.3HG0234860.1.CDS.1"/>
    <property type="gene ID" value="HORVU.MOREX.r2.3HG0234860"/>
</dbReference>
<evidence type="ECO:0000259" key="1">
    <source>
        <dbReference type="Pfam" id="PF05699"/>
    </source>
</evidence>
<protein>
    <recommendedName>
        <fullName evidence="1">HAT C-terminal dimerisation domain-containing protein</fullName>
    </recommendedName>
</protein>
<dbReference type="AlphaFoldDB" id="A0A8I7BA77"/>
<dbReference type="SMR" id="A0A8I7BA77"/>
<feature type="domain" description="HAT C-terminal dimerisation" evidence="1">
    <location>
        <begin position="1"/>
        <end position="48"/>
    </location>
</feature>
<dbReference type="Proteomes" id="UP000011116">
    <property type="component" value="Chromosome 3H"/>
</dbReference>
<reference evidence="2" key="3">
    <citation type="submission" date="2022-01" db="UniProtKB">
        <authorList>
            <consortium name="EnsemblPlants"/>
        </authorList>
    </citation>
    <scope>IDENTIFICATION</scope>
    <source>
        <strain evidence="2">subsp. vulgare</strain>
    </source>
</reference>
<dbReference type="EnsemblPlants" id="HORVU.MOREX.r3.3HG0283280.1">
    <property type="protein sequence ID" value="HORVU.MOREX.r3.3HG0283280.1.CDS1"/>
    <property type="gene ID" value="HORVU.MOREX.r3.3HG0283280"/>
</dbReference>